<keyword evidence="3" id="KW-1185">Reference proteome</keyword>
<reference evidence="2" key="1">
    <citation type="submission" date="2021-02" db="EMBL/GenBank/DDBJ databases">
        <authorList>
            <person name="Nowell W R."/>
        </authorList>
    </citation>
    <scope>NUCLEOTIDE SEQUENCE</scope>
</reference>
<protein>
    <recommendedName>
        <fullName evidence="1">DNA-PKcs N-terminal domain-containing protein</fullName>
    </recommendedName>
</protein>
<dbReference type="AlphaFoldDB" id="A0A821VYS8"/>
<dbReference type="EMBL" id="CAJOBP010080771">
    <property type="protein sequence ID" value="CAF4914070.1"/>
    <property type="molecule type" value="Genomic_DNA"/>
</dbReference>
<evidence type="ECO:0000313" key="3">
    <source>
        <dbReference type="Proteomes" id="UP000663873"/>
    </source>
</evidence>
<dbReference type="Pfam" id="PF20500">
    <property type="entry name" value="DNA-PKcs_N"/>
    <property type="match status" value="1"/>
</dbReference>
<name>A0A821VYS8_9BILA</name>
<dbReference type="InterPro" id="IPR046804">
    <property type="entry name" value="DNA-PKcs_N"/>
</dbReference>
<organism evidence="2 3">
    <name type="scientific">Rotaria socialis</name>
    <dbReference type="NCBI Taxonomy" id="392032"/>
    <lineage>
        <taxon>Eukaryota</taxon>
        <taxon>Metazoa</taxon>
        <taxon>Spiralia</taxon>
        <taxon>Gnathifera</taxon>
        <taxon>Rotifera</taxon>
        <taxon>Eurotatoria</taxon>
        <taxon>Bdelloidea</taxon>
        <taxon>Philodinida</taxon>
        <taxon>Philodinidae</taxon>
        <taxon>Rotaria</taxon>
    </lineage>
</organism>
<dbReference type="Proteomes" id="UP000663873">
    <property type="component" value="Unassembled WGS sequence"/>
</dbReference>
<proteinExistence type="predicted"/>
<sequence>MGAEIEMMEVDINENEQIQAACGLVRRFAHEVLSRQKQYRDDLLVSCLQ</sequence>
<evidence type="ECO:0000313" key="2">
    <source>
        <dbReference type="EMBL" id="CAF4914070.1"/>
    </source>
</evidence>
<accession>A0A821VYS8</accession>
<evidence type="ECO:0000259" key="1">
    <source>
        <dbReference type="Pfam" id="PF20500"/>
    </source>
</evidence>
<feature type="non-terminal residue" evidence="2">
    <location>
        <position position="49"/>
    </location>
</feature>
<comment type="caution">
    <text evidence="2">The sequence shown here is derived from an EMBL/GenBank/DDBJ whole genome shotgun (WGS) entry which is preliminary data.</text>
</comment>
<gene>
    <name evidence="2" type="ORF">UJA718_LOCUS46104</name>
</gene>
<feature type="domain" description="DNA-PKcs N-terminal" evidence="1">
    <location>
        <begin position="12"/>
        <end position="48"/>
    </location>
</feature>